<comment type="subcellular location">
    <subcellularLocation>
        <location evidence="1">Cell envelope</location>
    </subcellularLocation>
</comment>
<keyword evidence="3" id="KW-0813">Transport</keyword>
<dbReference type="InterPro" id="IPR006059">
    <property type="entry name" value="SBP"/>
</dbReference>
<evidence type="ECO:0000256" key="6">
    <source>
        <dbReference type="SAM" id="SignalP"/>
    </source>
</evidence>
<feature type="compositionally biased region" description="Low complexity" evidence="5">
    <location>
        <begin position="26"/>
        <end position="37"/>
    </location>
</feature>
<evidence type="ECO:0000256" key="1">
    <source>
        <dbReference type="ARBA" id="ARBA00004196"/>
    </source>
</evidence>
<evidence type="ECO:0000313" key="7">
    <source>
        <dbReference type="EMBL" id="SEE28962.1"/>
    </source>
</evidence>
<evidence type="ECO:0000313" key="8">
    <source>
        <dbReference type="Proteomes" id="UP000199220"/>
    </source>
</evidence>
<evidence type="ECO:0000256" key="5">
    <source>
        <dbReference type="SAM" id="MobiDB-lite"/>
    </source>
</evidence>
<dbReference type="RefSeq" id="WP_175477020.1">
    <property type="nucleotide sequence ID" value="NZ_FNTX01000001.1"/>
</dbReference>
<dbReference type="Gene3D" id="3.40.190.10">
    <property type="entry name" value="Periplasmic binding protein-like II"/>
    <property type="match status" value="1"/>
</dbReference>
<feature type="chain" id="PRO_5039690747" evidence="6">
    <location>
        <begin position="24"/>
        <end position="495"/>
    </location>
</feature>
<feature type="compositionally biased region" description="Gly residues" evidence="5">
    <location>
        <begin position="38"/>
        <end position="48"/>
    </location>
</feature>
<dbReference type="InterPro" id="IPR050490">
    <property type="entry name" value="Bact_solute-bd_prot1"/>
</dbReference>
<keyword evidence="8" id="KW-1185">Reference proteome</keyword>
<accession>A0A1H5HLR8</accession>
<dbReference type="EMBL" id="FNTX01000001">
    <property type="protein sequence ID" value="SEE28962.1"/>
    <property type="molecule type" value="Genomic_DNA"/>
</dbReference>
<dbReference type="STRING" id="648782.SAMN04488554_2001"/>
<protein>
    <submittedName>
        <fullName evidence="7">Extracellular solute-binding protein</fullName>
    </submittedName>
</protein>
<dbReference type="PANTHER" id="PTHR43649:SF31">
    <property type="entry name" value="SN-GLYCEROL-3-PHOSPHATE-BINDING PERIPLASMIC PROTEIN UGPB"/>
    <property type="match status" value="1"/>
</dbReference>
<sequence length="495" mass="51684">MITPSRRTVLGASAAAALAAALAGCSRSSTSDTSESGTAGGSESGGTSGPLQWWDHFQPLEGAMQGVFDTWADAGGGEVERTVYNPNEMGQALQLALGSDQMPAVFSNLTGIPPNALVDQELITPVTLDADAQAATDGRLFEGVHTFGGEVYAVPIFTHQQHSSLSWFDADAYEAAGGDPQATGVSWDDFRAVCRAITDSGQPAWVGTLAFTGRLEEQLVDLAQGAGANLAFNTAGVGAAEVTDAATGEYLYHGDGFLDALEFLKSLITDGVMLPASTSLDALEARARWAAGEAAIFFDGPWNAGVLAGQFPEFLPHVAVTNLPTPDGAGVTARGPSAGQFWQSAASGRPEDVSALFSLLAQPDFAQALALNMDQPPADLSVVAEADVDPVYTRAIEIFSQQCHLAPSPAVRNPGVGAVIAQMEEVRPTLGEIVQGYLGGDIDNARDALSTFSDSLTAERDRALDVVTGEGVEVSLDDWVFADYQLGTDFTPEQY</sequence>
<name>A0A1H5HLR8_9MICO</name>
<dbReference type="Proteomes" id="UP000199220">
    <property type="component" value="Unassembled WGS sequence"/>
</dbReference>
<dbReference type="AlphaFoldDB" id="A0A1H5HLR8"/>
<dbReference type="SUPFAM" id="SSF53850">
    <property type="entry name" value="Periplasmic binding protein-like II"/>
    <property type="match status" value="1"/>
</dbReference>
<evidence type="ECO:0000256" key="3">
    <source>
        <dbReference type="ARBA" id="ARBA00022448"/>
    </source>
</evidence>
<keyword evidence="4 6" id="KW-0732">Signal</keyword>
<comment type="similarity">
    <text evidence="2">Belongs to the bacterial solute-binding protein 1 family.</text>
</comment>
<dbReference type="Pfam" id="PF01547">
    <property type="entry name" value="SBP_bac_1"/>
    <property type="match status" value="1"/>
</dbReference>
<reference evidence="8" key="1">
    <citation type="submission" date="2016-10" db="EMBL/GenBank/DDBJ databases">
        <authorList>
            <person name="Varghese N."/>
            <person name="Submissions S."/>
        </authorList>
    </citation>
    <scope>NUCLEOTIDE SEQUENCE [LARGE SCALE GENOMIC DNA]</scope>
    <source>
        <strain evidence="8">DSM 21368</strain>
    </source>
</reference>
<dbReference type="GO" id="GO:0030313">
    <property type="term" value="C:cell envelope"/>
    <property type="evidence" value="ECO:0007669"/>
    <property type="project" value="UniProtKB-SubCell"/>
</dbReference>
<dbReference type="InterPro" id="IPR006311">
    <property type="entry name" value="TAT_signal"/>
</dbReference>
<proteinExistence type="inferred from homology"/>
<evidence type="ECO:0000256" key="4">
    <source>
        <dbReference type="ARBA" id="ARBA00022729"/>
    </source>
</evidence>
<dbReference type="PANTHER" id="PTHR43649">
    <property type="entry name" value="ARABINOSE-BINDING PROTEIN-RELATED"/>
    <property type="match status" value="1"/>
</dbReference>
<dbReference type="PROSITE" id="PS51318">
    <property type="entry name" value="TAT"/>
    <property type="match status" value="1"/>
</dbReference>
<feature type="region of interest" description="Disordered" evidence="5">
    <location>
        <begin position="26"/>
        <end position="52"/>
    </location>
</feature>
<evidence type="ECO:0000256" key="2">
    <source>
        <dbReference type="ARBA" id="ARBA00008520"/>
    </source>
</evidence>
<gene>
    <name evidence="7" type="ORF">SAMN04488554_2001</name>
</gene>
<feature type="signal peptide" evidence="6">
    <location>
        <begin position="1"/>
        <end position="23"/>
    </location>
</feature>
<organism evidence="7 8">
    <name type="scientific">Ruania alba</name>
    <dbReference type="NCBI Taxonomy" id="648782"/>
    <lineage>
        <taxon>Bacteria</taxon>
        <taxon>Bacillati</taxon>
        <taxon>Actinomycetota</taxon>
        <taxon>Actinomycetes</taxon>
        <taxon>Micrococcales</taxon>
        <taxon>Ruaniaceae</taxon>
        <taxon>Ruania</taxon>
    </lineage>
</organism>
<dbReference type="PROSITE" id="PS51257">
    <property type="entry name" value="PROKAR_LIPOPROTEIN"/>
    <property type="match status" value="1"/>
</dbReference>